<protein>
    <recommendedName>
        <fullName evidence="2">Double Cache domain-containing protein</fullName>
    </recommendedName>
</protein>
<name>A0A1I0CRK0_9FIRM</name>
<keyword evidence="6" id="KW-1185">Reference proteome</keyword>
<gene>
    <name evidence="3" type="ORF">SAMN04488598_1421</name>
    <name evidence="4" type="ORF">SAMN04515652_1431</name>
</gene>
<evidence type="ECO:0000256" key="1">
    <source>
        <dbReference type="SAM" id="Phobius"/>
    </source>
</evidence>
<organism evidence="4 5">
    <name type="scientific">Halanaerobium congolense</name>
    <dbReference type="NCBI Taxonomy" id="54121"/>
    <lineage>
        <taxon>Bacteria</taxon>
        <taxon>Bacillati</taxon>
        <taxon>Bacillota</taxon>
        <taxon>Clostridia</taxon>
        <taxon>Halanaerobiales</taxon>
        <taxon>Halanaerobiaceae</taxon>
        <taxon>Halanaerobium</taxon>
    </lineage>
</organism>
<evidence type="ECO:0000313" key="3">
    <source>
        <dbReference type="EMBL" id="SDG05923.1"/>
    </source>
</evidence>
<accession>A0A1I0CRK0</accession>
<dbReference type="Pfam" id="PF14827">
    <property type="entry name" value="dCache_3"/>
    <property type="match status" value="1"/>
</dbReference>
<evidence type="ECO:0000313" key="6">
    <source>
        <dbReference type="Proteomes" id="UP000199519"/>
    </source>
</evidence>
<feature type="domain" description="Double Cache" evidence="2">
    <location>
        <begin position="44"/>
        <end position="160"/>
    </location>
</feature>
<sequence length="179" mass="21690">MDRPDFVNKYYKLAIVSVIIVFLIFIFFNYNKKVEEENFFLDKSLNRLQAEVSVILNSYEITADAIFNNVINQDEIKSTIYNGWRFKNKRDNYRAFLNFKISPLFEDLKKYHVRQLHFHFKDGTSFLRMHRPNIYGDNLFGIRESIEYVNTRKEKFVGFEEGRIFNGYRYIYPLELDRV</sequence>
<feature type="transmembrane region" description="Helical" evidence="1">
    <location>
        <begin position="12"/>
        <end position="30"/>
    </location>
</feature>
<dbReference type="Proteomes" id="UP000199519">
    <property type="component" value="Unassembled WGS sequence"/>
</dbReference>
<evidence type="ECO:0000313" key="4">
    <source>
        <dbReference type="EMBL" id="SET22407.1"/>
    </source>
</evidence>
<evidence type="ECO:0000313" key="5">
    <source>
        <dbReference type="Proteomes" id="UP000198612"/>
    </source>
</evidence>
<keyword evidence="1" id="KW-1133">Transmembrane helix</keyword>
<dbReference type="InterPro" id="IPR029150">
    <property type="entry name" value="dCache_3"/>
</dbReference>
<dbReference type="EMBL" id="FNBJ01000042">
    <property type="protein sequence ID" value="SDG05923.1"/>
    <property type="molecule type" value="Genomic_DNA"/>
</dbReference>
<dbReference type="RefSeq" id="WP_089720898.1">
    <property type="nucleotide sequence ID" value="NZ_FNBJ01000042.1"/>
</dbReference>
<evidence type="ECO:0000259" key="2">
    <source>
        <dbReference type="Pfam" id="PF14827"/>
    </source>
</evidence>
<dbReference type="AlphaFoldDB" id="A0A1I0CRK0"/>
<proteinExistence type="predicted"/>
<dbReference type="Proteomes" id="UP000198612">
    <property type="component" value="Unassembled WGS sequence"/>
</dbReference>
<keyword evidence="1" id="KW-0812">Transmembrane</keyword>
<reference evidence="5 6" key="1">
    <citation type="submission" date="2016-10" db="EMBL/GenBank/DDBJ databases">
        <authorList>
            <person name="Varghese N."/>
            <person name="Submissions S."/>
        </authorList>
    </citation>
    <scope>NUCLEOTIDE SEQUENCE [LARGE SCALE GENOMIC DNA]</scope>
    <source>
        <strain evidence="3 6">WG2</strain>
        <strain evidence="4 5">WG5</strain>
    </source>
</reference>
<keyword evidence="1" id="KW-0472">Membrane</keyword>
<dbReference type="EMBL" id="FOHG01000043">
    <property type="protein sequence ID" value="SET22407.1"/>
    <property type="molecule type" value="Genomic_DNA"/>
</dbReference>